<keyword evidence="2" id="KW-1133">Transmembrane helix</keyword>
<dbReference type="InterPro" id="IPR025323">
    <property type="entry name" value="DUF4229"/>
</dbReference>
<protein>
    <recommendedName>
        <fullName evidence="5">DUF4229 domain-containing protein</fullName>
    </recommendedName>
</protein>
<sequence>MEPKVTMSNPALRYSLYRLGIFAALFAAAMGVFSLFDMEGGGNVFIAIAIAAGLSAVISYRFLNTQREAMSEALYNRVQAAKDRIAEDNRAEDEATGAISPRAREAS</sequence>
<keyword evidence="2" id="KW-0472">Membrane</keyword>
<proteinExistence type="predicted"/>
<gene>
    <name evidence="3" type="ORF">B4N89_17745</name>
</gene>
<feature type="transmembrane region" description="Helical" evidence="2">
    <location>
        <begin position="16"/>
        <end position="36"/>
    </location>
</feature>
<feature type="transmembrane region" description="Helical" evidence="2">
    <location>
        <begin position="42"/>
        <end position="63"/>
    </location>
</feature>
<dbReference type="AlphaFoldDB" id="A0A1T3P0L6"/>
<evidence type="ECO:0000313" key="4">
    <source>
        <dbReference type="Proteomes" id="UP000190037"/>
    </source>
</evidence>
<dbReference type="Proteomes" id="UP000190037">
    <property type="component" value="Unassembled WGS sequence"/>
</dbReference>
<evidence type="ECO:0000313" key="3">
    <source>
        <dbReference type="EMBL" id="OPC82534.1"/>
    </source>
</evidence>
<evidence type="ECO:0008006" key="5">
    <source>
        <dbReference type="Google" id="ProtNLM"/>
    </source>
</evidence>
<name>A0A1T3P0L6_9ACTN</name>
<dbReference type="Pfam" id="PF14012">
    <property type="entry name" value="DUF4229"/>
    <property type="match status" value="1"/>
</dbReference>
<accession>A0A1T3P0L6</accession>
<reference evidence="3 4" key="1">
    <citation type="submission" date="2017-03" db="EMBL/GenBank/DDBJ databases">
        <title>Draft genome sequence of Streptomyces scabrisporus NF3, endophyte isolated from Amphipterygium adstringens.</title>
        <authorList>
            <person name="Vazquez M."/>
            <person name="Ceapa C.D."/>
            <person name="Rodriguez Luna D."/>
            <person name="Sanchez Esquivel S."/>
        </authorList>
    </citation>
    <scope>NUCLEOTIDE SEQUENCE [LARGE SCALE GENOMIC DNA]</scope>
    <source>
        <strain evidence="3 4">NF3</strain>
    </source>
</reference>
<keyword evidence="4" id="KW-1185">Reference proteome</keyword>
<evidence type="ECO:0000256" key="1">
    <source>
        <dbReference type="SAM" id="MobiDB-lite"/>
    </source>
</evidence>
<keyword evidence="2" id="KW-0812">Transmembrane</keyword>
<dbReference type="EMBL" id="MWQN01000001">
    <property type="protein sequence ID" value="OPC82534.1"/>
    <property type="molecule type" value="Genomic_DNA"/>
</dbReference>
<feature type="region of interest" description="Disordered" evidence="1">
    <location>
        <begin position="86"/>
        <end position="107"/>
    </location>
</feature>
<organism evidence="3 4">
    <name type="scientific">Embleya scabrispora</name>
    <dbReference type="NCBI Taxonomy" id="159449"/>
    <lineage>
        <taxon>Bacteria</taxon>
        <taxon>Bacillati</taxon>
        <taxon>Actinomycetota</taxon>
        <taxon>Actinomycetes</taxon>
        <taxon>Kitasatosporales</taxon>
        <taxon>Streptomycetaceae</taxon>
        <taxon>Embleya</taxon>
    </lineage>
</organism>
<evidence type="ECO:0000256" key="2">
    <source>
        <dbReference type="SAM" id="Phobius"/>
    </source>
</evidence>
<comment type="caution">
    <text evidence="3">The sequence shown here is derived from an EMBL/GenBank/DDBJ whole genome shotgun (WGS) entry which is preliminary data.</text>
</comment>